<proteinExistence type="predicted"/>
<evidence type="ECO:0000259" key="1">
    <source>
        <dbReference type="Pfam" id="PF09060"/>
    </source>
</evidence>
<feature type="domain" description="L27-N" evidence="1">
    <location>
        <begin position="37"/>
        <end position="82"/>
    </location>
</feature>
<dbReference type="RefSeq" id="XP_014675598.1">
    <property type="nucleotide sequence ID" value="XM_014820112.1"/>
</dbReference>
<keyword evidence="2" id="KW-1185">Reference proteome</keyword>
<dbReference type="InterPro" id="IPR036892">
    <property type="entry name" value="L27_dom_sf"/>
</dbReference>
<name>A0ABM1ETS7_PRICU</name>
<dbReference type="Proteomes" id="UP000695022">
    <property type="component" value="Unplaced"/>
</dbReference>
<protein>
    <submittedName>
        <fullName evidence="3">Uncharacterized protein LOC106815623</fullName>
    </submittedName>
</protein>
<dbReference type="InterPro" id="IPR015145">
    <property type="entry name" value="L27_N"/>
</dbReference>
<sequence length="112" mass="12358">MRECDDVGEPSSDEILARLTGFATPQKRFSEAHRPVDVEDLLTSLARIKMQLELTDSVEDIPFLSQLLCHADFLAALNLHNQLVGALASHRCCVPVSTEAEQLLDEVSSNSH</sequence>
<evidence type="ECO:0000313" key="2">
    <source>
        <dbReference type="Proteomes" id="UP000695022"/>
    </source>
</evidence>
<organism evidence="2 3">
    <name type="scientific">Priapulus caudatus</name>
    <name type="common">Priapulid worm</name>
    <dbReference type="NCBI Taxonomy" id="37621"/>
    <lineage>
        <taxon>Eukaryota</taxon>
        <taxon>Metazoa</taxon>
        <taxon>Ecdysozoa</taxon>
        <taxon>Scalidophora</taxon>
        <taxon>Priapulida</taxon>
        <taxon>Priapulimorpha</taxon>
        <taxon>Priapulimorphida</taxon>
        <taxon>Priapulidae</taxon>
        <taxon>Priapulus</taxon>
    </lineage>
</organism>
<dbReference type="GeneID" id="106815623"/>
<dbReference type="SUPFAM" id="SSF101288">
    <property type="entry name" value="L27 domain"/>
    <property type="match status" value="1"/>
</dbReference>
<evidence type="ECO:0000313" key="3">
    <source>
        <dbReference type="RefSeq" id="XP_014675598.1"/>
    </source>
</evidence>
<gene>
    <name evidence="3" type="primary">LOC106815623</name>
</gene>
<accession>A0ABM1ETS7</accession>
<reference evidence="3" key="1">
    <citation type="submission" date="2025-08" db="UniProtKB">
        <authorList>
            <consortium name="RefSeq"/>
        </authorList>
    </citation>
    <scope>IDENTIFICATION</scope>
</reference>
<dbReference type="Gene3D" id="1.10.287.650">
    <property type="entry name" value="L27 domain"/>
    <property type="match status" value="1"/>
</dbReference>
<dbReference type="Pfam" id="PF09060">
    <property type="entry name" value="L27_N"/>
    <property type="match status" value="1"/>
</dbReference>